<dbReference type="Proteomes" id="UP000654345">
    <property type="component" value="Unassembled WGS sequence"/>
</dbReference>
<dbReference type="SUPFAM" id="SSF159501">
    <property type="entry name" value="EreA/ChaN-like"/>
    <property type="match status" value="1"/>
</dbReference>
<protein>
    <submittedName>
        <fullName evidence="1">Erythromycin esterase</fullName>
    </submittedName>
</protein>
<dbReference type="InterPro" id="IPR052036">
    <property type="entry name" value="Hydrolase/PRTase-associated"/>
</dbReference>
<dbReference type="CDD" id="cd14728">
    <property type="entry name" value="Ere-like"/>
    <property type="match status" value="1"/>
</dbReference>
<dbReference type="Gene3D" id="3.40.1660.10">
    <property type="entry name" value="EreA-like (biosynthetic domain)"/>
    <property type="match status" value="1"/>
</dbReference>
<dbReference type="Pfam" id="PF05139">
    <property type="entry name" value="Erythro_esteras"/>
    <property type="match status" value="1"/>
</dbReference>
<dbReference type="Gene3D" id="3.30.1870.10">
    <property type="entry name" value="EreA-like, domain 2"/>
    <property type="match status" value="1"/>
</dbReference>
<comment type="caution">
    <text evidence="1">The sequence shown here is derived from an EMBL/GenBank/DDBJ whole genome shotgun (WGS) entry which is preliminary data.</text>
</comment>
<sequence>MNDTVKTTEGRPMMHTAGVYATLDDWIAHEAIPFSLDSRPDFNAAVDTVIDSLGDEVALLGFGEALHGGEELLVLRNQLFQRLVEAHGYSAIAIESSFPRGPLVNEYVLGHGPASYEALQDTGFSHGFGTFEANRELVEWMRHYNADPAHPTKLHFYGFDSPTDIIADSPRQTLHFALDYLSERDEALCQEYRKRIDPLLGQDAAWENPAAALDPTQAIGQSPEATALRIETEDLIAELRVRRPEFIAKSDESRYREALHYAVVAQQLLHYHATLAQPSEQRQARLLSVRAAMMAENLVYIVSREQGRGNVLIFAHNSHLKRGKVQWQWGNETVTWWPVGSHLHEMFGRRYAVIGSAVGESPANEIGQPEAGTLEARLTSAPGPVRFILTHQGQGLPAEEMATLPIRSGSQKNRSYEPLGAQSFTHFDGFAVLDTTTYNGWGHF</sequence>
<accession>A0ABQ3UZ23</accession>
<evidence type="ECO:0000313" key="1">
    <source>
        <dbReference type="EMBL" id="GHO57907.1"/>
    </source>
</evidence>
<dbReference type="InterPro" id="IPR007815">
    <property type="entry name" value="Emycin_Estase"/>
</dbReference>
<proteinExistence type="predicted"/>
<evidence type="ECO:0000313" key="2">
    <source>
        <dbReference type="Proteomes" id="UP000654345"/>
    </source>
</evidence>
<dbReference type="PANTHER" id="PTHR31299">
    <property type="entry name" value="ESTERASE, PUTATIVE (AFU_ORTHOLOGUE AFUA_1G05850)-RELATED"/>
    <property type="match status" value="1"/>
</dbReference>
<gene>
    <name evidence="1" type="ORF">KSB_63820</name>
</gene>
<name>A0ABQ3UZ23_9CHLR</name>
<keyword evidence="2" id="KW-1185">Reference proteome</keyword>
<reference evidence="1 2" key="1">
    <citation type="journal article" date="2021" name="Int. J. Syst. Evol. Microbiol.">
        <title>Reticulibacter mediterranei gen. nov., sp. nov., within the new family Reticulibacteraceae fam. nov., and Ktedonospora formicarum gen. nov., sp. nov., Ktedonobacter robiniae sp. nov., Dictyobacter formicarum sp. nov. and Dictyobacter arantiisoli sp. nov., belonging to the class Ktedonobacteria.</title>
        <authorList>
            <person name="Yabe S."/>
            <person name="Zheng Y."/>
            <person name="Wang C.M."/>
            <person name="Sakai Y."/>
            <person name="Abe K."/>
            <person name="Yokota A."/>
            <person name="Donadio S."/>
            <person name="Cavaletti L."/>
            <person name="Monciardini P."/>
        </authorList>
    </citation>
    <scope>NUCLEOTIDE SEQUENCE [LARGE SCALE GENOMIC DNA]</scope>
    <source>
        <strain evidence="1 2">SOSP1-30</strain>
    </source>
</reference>
<organism evidence="1 2">
    <name type="scientific">Ktedonobacter robiniae</name>
    <dbReference type="NCBI Taxonomy" id="2778365"/>
    <lineage>
        <taxon>Bacteria</taxon>
        <taxon>Bacillati</taxon>
        <taxon>Chloroflexota</taxon>
        <taxon>Ktedonobacteria</taxon>
        <taxon>Ktedonobacterales</taxon>
        <taxon>Ktedonobacteraceae</taxon>
        <taxon>Ktedonobacter</taxon>
    </lineage>
</organism>
<dbReference type="PANTHER" id="PTHR31299:SF0">
    <property type="entry name" value="ESTERASE, PUTATIVE (AFU_ORTHOLOGUE AFUA_1G05850)-RELATED"/>
    <property type="match status" value="1"/>
</dbReference>
<dbReference type="EMBL" id="BNJG01000002">
    <property type="protein sequence ID" value="GHO57907.1"/>
    <property type="molecule type" value="Genomic_DNA"/>
</dbReference>